<dbReference type="EMBL" id="CP157947">
    <property type="protein sequence ID" value="XBS70365.1"/>
    <property type="molecule type" value="Genomic_DNA"/>
</dbReference>
<reference evidence="8" key="1">
    <citation type="submission" date="2024-06" db="EMBL/GenBank/DDBJ databases">
        <authorList>
            <person name="Coelho C."/>
            <person name="Bento M."/>
            <person name="Garcia E."/>
            <person name="Camelo A."/>
            <person name="Brandao I."/>
            <person name="Espirito Santo C."/>
            <person name="Trovao J."/>
            <person name="Verissimo A."/>
            <person name="Costa J."/>
            <person name="Tiago I."/>
        </authorList>
    </citation>
    <scope>NUCLEOTIDE SEQUENCE</scope>
    <source>
        <strain evidence="8">KWT182</strain>
    </source>
</reference>
<keyword evidence="4 6" id="KW-1133">Transmembrane helix</keyword>
<accession>A0AAU7QBA7</accession>
<dbReference type="AlphaFoldDB" id="A0AAU7QBA7"/>
<dbReference type="PANTHER" id="PTHR42718:SF9">
    <property type="entry name" value="MAJOR FACILITATOR SUPERFAMILY MULTIDRUG TRANSPORTER MFSC"/>
    <property type="match status" value="1"/>
</dbReference>
<keyword evidence="3 6" id="KW-0812">Transmembrane</keyword>
<evidence type="ECO:0000256" key="6">
    <source>
        <dbReference type="SAM" id="Phobius"/>
    </source>
</evidence>
<protein>
    <submittedName>
        <fullName evidence="8">MFS transporter</fullName>
    </submittedName>
</protein>
<organism evidence="8">
    <name type="scientific">Acerihabitans sp. KWT182</name>
    <dbReference type="NCBI Taxonomy" id="3157919"/>
    <lineage>
        <taxon>Bacteria</taxon>
        <taxon>Pseudomonadati</taxon>
        <taxon>Pseudomonadota</taxon>
        <taxon>Gammaproteobacteria</taxon>
        <taxon>Enterobacterales</taxon>
        <taxon>Pectobacteriaceae</taxon>
        <taxon>Acerihabitans</taxon>
    </lineage>
</organism>
<dbReference type="InterPro" id="IPR020846">
    <property type="entry name" value="MFS_dom"/>
</dbReference>
<proteinExistence type="predicted"/>
<evidence type="ECO:0000256" key="5">
    <source>
        <dbReference type="ARBA" id="ARBA00023136"/>
    </source>
</evidence>
<feature type="transmembrane region" description="Helical" evidence="6">
    <location>
        <begin position="76"/>
        <end position="96"/>
    </location>
</feature>
<dbReference type="InterPro" id="IPR036259">
    <property type="entry name" value="MFS_trans_sf"/>
</dbReference>
<feature type="transmembrane region" description="Helical" evidence="6">
    <location>
        <begin position="17"/>
        <end position="35"/>
    </location>
</feature>
<keyword evidence="2" id="KW-0813">Transport</keyword>
<dbReference type="PANTHER" id="PTHR42718">
    <property type="entry name" value="MAJOR FACILITATOR SUPERFAMILY MULTIDRUG TRANSPORTER MFSC"/>
    <property type="match status" value="1"/>
</dbReference>
<dbReference type="Pfam" id="PF07690">
    <property type="entry name" value="MFS_1"/>
    <property type="match status" value="1"/>
</dbReference>
<dbReference type="GO" id="GO:0022857">
    <property type="term" value="F:transmembrane transporter activity"/>
    <property type="evidence" value="ECO:0007669"/>
    <property type="project" value="InterPro"/>
</dbReference>
<evidence type="ECO:0000259" key="7">
    <source>
        <dbReference type="PROSITE" id="PS50850"/>
    </source>
</evidence>
<dbReference type="PROSITE" id="PS50850">
    <property type="entry name" value="MFS"/>
    <property type="match status" value="1"/>
</dbReference>
<evidence type="ECO:0000313" key="8">
    <source>
        <dbReference type="EMBL" id="XBS70365.1"/>
    </source>
</evidence>
<name>A0AAU7QBA7_9GAMM</name>
<gene>
    <name evidence="8" type="ORF">ABK905_03675</name>
</gene>
<dbReference type="InterPro" id="IPR011701">
    <property type="entry name" value="MFS"/>
</dbReference>
<feature type="domain" description="Major facilitator superfamily (MFS) profile" evidence="7">
    <location>
        <begin position="1"/>
        <end position="127"/>
    </location>
</feature>
<evidence type="ECO:0000256" key="1">
    <source>
        <dbReference type="ARBA" id="ARBA00004141"/>
    </source>
</evidence>
<feature type="transmembrane region" description="Helical" evidence="6">
    <location>
        <begin position="108"/>
        <end position="126"/>
    </location>
</feature>
<dbReference type="SUPFAM" id="SSF103473">
    <property type="entry name" value="MFS general substrate transporter"/>
    <property type="match status" value="1"/>
</dbReference>
<dbReference type="PRINTS" id="PR01036">
    <property type="entry name" value="TCRTETB"/>
</dbReference>
<evidence type="ECO:0000256" key="2">
    <source>
        <dbReference type="ARBA" id="ARBA00022448"/>
    </source>
</evidence>
<keyword evidence="5 6" id="KW-0472">Membrane</keyword>
<comment type="subcellular location">
    <subcellularLocation>
        <location evidence="1">Membrane</location>
        <topology evidence="1">Multi-pass membrane protein</topology>
    </subcellularLocation>
</comment>
<evidence type="ECO:0000256" key="3">
    <source>
        <dbReference type="ARBA" id="ARBA00022692"/>
    </source>
</evidence>
<dbReference type="Gene3D" id="1.20.1720.10">
    <property type="entry name" value="Multidrug resistance protein D"/>
    <property type="match status" value="1"/>
</dbReference>
<dbReference type="GO" id="GO:0016020">
    <property type="term" value="C:membrane"/>
    <property type="evidence" value="ECO:0007669"/>
    <property type="project" value="UniProtKB-SubCell"/>
</dbReference>
<evidence type="ECO:0000256" key="4">
    <source>
        <dbReference type="ARBA" id="ARBA00022989"/>
    </source>
</evidence>
<feature type="transmembrane region" description="Helical" evidence="6">
    <location>
        <begin position="47"/>
        <end position="70"/>
    </location>
</feature>
<sequence length="127" mass="13550">MLCGFSSSGPLLICSRFLQGIGAAMALSSTMPILIQTFPDNQLGVAIALNSTAWIVGSLAGPIIGGFLLVHYSWPYIFWVTVPFCFLAILGGALLLNGSATAYQKIQNDWFGILTLSISLSSFLIVF</sequence>